<evidence type="ECO:0000313" key="1">
    <source>
        <dbReference type="EMBL" id="RQX09080.1"/>
    </source>
</evidence>
<evidence type="ECO:0000313" key="2">
    <source>
        <dbReference type="Proteomes" id="UP000282312"/>
    </source>
</evidence>
<dbReference type="AlphaFoldDB" id="A0A3N9X7Y4"/>
<accession>A0A3N9X7Y4</accession>
<keyword evidence="2" id="KW-1185">Reference proteome</keyword>
<reference evidence="1 2" key="1">
    <citation type="submission" date="2018-05" db="EMBL/GenBank/DDBJ databases">
        <title>Micromonospora from Atacama Desert.</title>
        <authorList>
            <person name="Carro L."/>
            <person name="Goodfellow M."/>
            <person name="Klenk H.-P."/>
        </authorList>
    </citation>
    <scope>NUCLEOTIDE SEQUENCE [LARGE SCALE GENOMIC DNA]</scope>
    <source>
        <strain evidence="1 2">LB39</strain>
    </source>
</reference>
<dbReference type="EMBL" id="QGSZ01000074">
    <property type="protein sequence ID" value="RQX09080.1"/>
    <property type="molecule type" value="Genomic_DNA"/>
</dbReference>
<dbReference type="Proteomes" id="UP000282312">
    <property type="component" value="Unassembled WGS sequence"/>
</dbReference>
<comment type="caution">
    <text evidence="1">The sequence shown here is derived from an EMBL/GenBank/DDBJ whole genome shotgun (WGS) entry which is preliminary data.</text>
</comment>
<dbReference type="RefSeq" id="WP_124770676.1">
    <property type="nucleotide sequence ID" value="NZ_QGSZ01000074.1"/>
</dbReference>
<name>A0A3N9X7Y4_9ACTN</name>
<proteinExistence type="predicted"/>
<sequence>MNVQEDATAVLAWAADQEQRLESMLTAGSEGEQAFVSSAEGWLAQTRQVRRLAEHAVAAGLGDAAAALDWATDQEQIEELNLARARADLARGPLLLRRELTEVRRLKHLAERVLNPQEG</sequence>
<protein>
    <submittedName>
        <fullName evidence="1">Uncharacterized protein</fullName>
    </submittedName>
</protein>
<organism evidence="1 2">
    <name type="scientific">Micromonospora inaquosa</name>
    <dbReference type="NCBI Taxonomy" id="2203716"/>
    <lineage>
        <taxon>Bacteria</taxon>
        <taxon>Bacillati</taxon>
        <taxon>Actinomycetota</taxon>
        <taxon>Actinomycetes</taxon>
        <taxon>Micromonosporales</taxon>
        <taxon>Micromonosporaceae</taxon>
        <taxon>Micromonospora</taxon>
    </lineage>
</organism>
<gene>
    <name evidence="1" type="ORF">DLJ59_01230</name>
</gene>